<dbReference type="EMBL" id="JAIRBB010000001">
    <property type="protein sequence ID" value="MCG2430114.1"/>
    <property type="molecule type" value="Genomic_DNA"/>
</dbReference>
<dbReference type="GO" id="GO:0004180">
    <property type="term" value="F:carboxypeptidase activity"/>
    <property type="evidence" value="ECO:0007669"/>
    <property type="project" value="UniProtKB-KW"/>
</dbReference>
<proteinExistence type="predicted"/>
<dbReference type="SUPFAM" id="SSF56935">
    <property type="entry name" value="Porins"/>
    <property type="match status" value="1"/>
</dbReference>
<protein>
    <submittedName>
        <fullName evidence="2">Carboxypeptidase-like regulatory domain-containing protein</fullName>
    </submittedName>
</protein>
<feature type="chain" id="PRO_5040898249" evidence="1">
    <location>
        <begin position="26"/>
        <end position="892"/>
    </location>
</feature>
<feature type="signal peptide" evidence="1">
    <location>
        <begin position="1"/>
        <end position="25"/>
    </location>
</feature>
<sequence>MGHRIKKYFILIINCLVLSLSGNFAYSQSLVSGTVSDTLQKPIPYVNVFLKAQNEDGIIAFTTTQENGSYELITDKVGNFELTFSSISFQKKTEVLSLEKGKNYNLNVVLKEETFSLDEVIINSEKAITIKKDTIIFKADAFKKGNEESVEDLLKNIPGITVENDGKIKVGGKEIEKVMIEGDDLFEKGYKTLTKNLDASVINKVEVYEKYSNNRLLKGIEDSDRVALNLTLKNDVKNKLFGSLKPGYGLGFENRYDASANIISFRKKDKFYGFTNFNNVGLETTAALSEMMDSGEGNELGSTAKTQTAASFINLINHKPDVGEERTNFNNAEMASLSDIYTISPKLKLKTIGFLNWDENDFFRKSTDTYFLPTGDFTTTEDYRLYGKTFSGFANTQLTYDKSKTEIIEYSGKYSGNRTRTNTSLQFNSDLSNENLNEDPFTIDQRFKYINKLKANQALLINGYYVHSDNPQNYGNNRFLFEDLFQNDNQIIGVFQESRQALNTAGFDAGLFTRRTNNDLWEAKVGLDYTYNDYNSVFKLDGIDKKPEEFQNNSKYKEFNIFFEPSYRLKLGSVALTGNVHFAKHFNHLEAEDQNLDSSPFFINPKITVDWELNKTNRILSFFKYESKNPSLRSVQNGYVLIQYNRFSKGLENIEPLRSSTFYLNYTLGTILSVFYANTSFIYVKNYDYLGSKSVITPDYTLNELIRLKDKDFISFQTDSNIYLQWLASNIKLKLGYNKQNFQNSVNGNLRKVSSSTFNYGGELRSAFIGPLNFHIGTEWFNSEYKTTIKQKNITNRTFLDIVYQPLEKLNLSLNSSRNYFSNLDKDNNTYYFMDFEGKYQIIKNRLSLSLVGKNLLNTKTFRNINIDDTGIFKSEYQLLPRFLLLKANIRL</sequence>
<evidence type="ECO:0000256" key="1">
    <source>
        <dbReference type="SAM" id="SignalP"/>
    </source>
</evidence>
<name>A0A9X1R0L8_9FLAO</name>
<keyword evidence="2" id="KW-0645">Protease</keyword>
<dbReference type="Gene3D" id="2.60.40.1120">
    <property type="entry name" value="Carboxypeptidase-like, regulatory domain"/>
    <property type="match status" value="1"/>
</dbReference>
<dbReference type="SUPFAM" id="SSF49464">
    <property type="entry name" value="Carboxypeptidase regulatory domain-like"/>
    <property type="match status" value="1"/>
</dbReference>
<keyword evidence="2" id="KW-0378">Hydrolase</keyword>
<evidence type="ECO:0000313" key="3">
    <source>
        <dbReference type="Proteomes" id="UP001139462"/>
    </source>
</evidence>
<keyword evidence="3" id="KW-1185">Reference proteome</keyword>
<comment type="caution">
    <text evidence="2">The sequence shown here is derived from an EMBL/GenBank/DDBJ whole genome shotgun (WGS) entry which is preliminary data.</text>
</comment>
<gene>
    <name evidence="2" type="ORF">K8344_03195</name>
</gene>
<evidence type="ECO:0000313" key="2">
    <source>
        <dbReference type="EMBL" id="MCG2430114.1"/>
    </source>
</evidence>
<keyword evidence="2" id="KW-0121">Carboxypeptidase</keyword>
<dbReference type="RefSeq" id="WP_237606839.1">
    <property type="nucleotide sequence ID" value="NZ_JAIRBB010000001.1"/>
</dbReference>
<reference evidence="2" key="1">
    <citation type="submission" date="2021-09" db="EMBL/GenBank/DDBJ databases">
        <title>Genome of Aequorivita sp. strain F64183.</title>
        <authorList>
            <person name="Wang Y."/>
        </authorList>
    </citation>
    <scope>NUCLEOTIDE SEQUENCE</scope>
    <source>
        <strain evidence="2">F64183</strain>
    </source>
</reference>
<dbReference type="Pfam" id="PF13715">
    <property type="entry name" value="CarbopepD_reg_2"/>
    <property type="match status" value="1"/>
</dbReference>
<dbReference type="InterPro" id="IPR008969">
    <property type="entry name" value="CarboxyPept-like_regulatory"/>
</dbReference>
<dbReference type="AlphaFoldDB" id="A0A9X1R0L8"/>
<keyword evidence="1" id="KW-0732">Signal</keyword>
<accession>A0A9X1R0L8</accession>
<dbReference type="Proteomes" id="UP001139462">
    <property type="component" value="Unassembled WGS sequence"/>
</dbReference>
<organism evidence="2 3">
    <name type="scientific">Aequorivita xiaoshiensis</name>
    <dbReference type="NCBI Taxonomy" id="2874476"/>
    <lineage>
        <taxon>Bacteria</taxon>
        <taxon>Pseudomonadati</taxon>
        <taxon>Bacteroidota</taxon>
        <taxon>Flavobacteriia</taxon>
        <taxon>Flavobacteriales</taxon>
        <taxon>Flavobacteriaceae</taxon>
        <taxon>Aequorivita</taxon>
    </lineage>
</organism>